<dbReference type="PANTHER" id="PTHR36195:SF4">
    <property type="entry name" value="DOMAIN PROTEIN, PUTATIVE (AFU_ORTHOLOGUE AFUA_5G01990)-RELATED"/>
    <property type="match status" value="1"/>
</dbReference>
<dbReference type="EMBL" id="QFPP01000165">
    <property type="protein sequence ID" value="PZQ73791.1"/>
    <property type="molecule type" value="Genomic_DNA"/>
</dbReference>
<evidence type="ECO:0000313" key="3">
    <source>
        <dbReference type="EMBL" id="PZQ73791.1"/>
    </source>
</evidence>
<gene>
    <name evidence="3" type="ORF">DI563_13945</name>
</gene>
<name>A0A2W5Q691_VARPD</name>
<dbReference type="GO" id="GO:0006979">
    <property type="term" value="P:response to oxidative stress"/>
    <property type="evidence" value="ECO:0007669"/>
    <property type="project" value="InterPro"/>
</dbReference>
<accession>A0A2W5Q691</accession>
<comment type="function">
    <text evidence="1">Decomposes hydrogen peroxide into water and oxygen; serves to protect cells from the toxic effects of hydrogen peroxide.</text>
</comment>
<dbReference type="AlphaFoldDB" id="A0A2W5Q691"/>
<dbReference type="Gene3D" id="2.40.180.10">
    <property type="entry name" value="Catalase core domain"/>
    <property type="match status" value="1"/>
</dbReference>
<evidence type="ECO:0000313" key="4">
    <source>
        <dbReference type="Proteomes" id="UP000249135"/>
    </source>
</evidence>
<protein>
    <submittedName>
        <fullName evidence="3">Catalase</fullName>
    </submittedName>
</protein>
<feature type="region of interest" description="Disordered" evidence="2">
    <location>
        <begin position="354"/>
        <end position="374"/>
    </location>
</feature>
<dbReference type="Proteomes" id="UP000249135">
    <property type="component" value="Unassembled WGS sequence"/>
</dbReference>
<dbReference type="GO" id="GO:0020037">
    <property type="term" value="F:heme binding"/>
    <property type="evidence" value="ECO:0007669"/>
    <property type="project" value="InterPro"/>
</dbReference>
<organism evidence="3 4">
    <name type="scientific">Variovorax paradoxus</name>
    <dbReference type="NCBI Taxonomy" id="34073"/>
    <lineage>
        <taxon>Bacteria</taxon>
        <taxon>Pseudomonadati</taxon>
        <taxon>Pseudomonadota</taxon>
        <taxon>Betaproteobacteria</taxon>
        <taxon>Burkholderiales</taxon>
        <taxon>Comamonadaceae</taxon>
        <taxon>Variovorax</taxon>
    </lineage>
</organism>
<proteinExistence type="predicted"/>
<sequence>MTASAHSLSAHAVRPLVYDPAFERAEDDEAETAQELVDTMLQISRKVQADEGHAFRSVHAKGHGILRAQLQVLDGLPAAYAQGVFAQPRTYPVVMRFSTPPGDLLDDRVSTPRAVALKLVGVQGPRVPGAQGQATQDFLMANGPAFSAPTGKKFLANLKLLAATTDRADGAKRVLSAALRGVESLVEKVGGESATLKAMGGHPLTHILGESFFTQVPLLYGPYMAKLSLVPVSPELVALTDRKLDMDDRPDALREAVVAHFRTHGGRWDLRVQLCVDLEAMPIEDASVPWPEERSPYVTVAHLSAGPQDAWSDARVAAVNDGMSFSPWHALQAHRPLGSVMRLRQAAYEAAARFRGSSNATPVREPEQLDDFPD</sequence>
<dbReference type="InterPro" id="IPR020835">
    <property type="entry name" value="Catalase_sf"/>
</dbReference>
<dbReference type="GO" id="GO:0004096">
    <property type="term" value="F:catalase activity"/>
    <property type="evidence" value="ECO:0007669"/>
    <property type="project" value="InterPro"/>
</dbReference>
<comment type="caution">
    <text evidence="3">The sequence shown here is derived from an EMBL/GenBank/DDBJ whole genome shotgun (WGS) entry which is preliminary data.</text>
</comment>
<evidence type="ECO:0000256" key="1">
    <source>
        <dbReference type="ARBA" id="ARBA00002974"/>
    </source>
</evidence>
<dbReference type="SUPFAM" id="SSF56634">
    <property type="entry name" value="Heme-dependent catalase-like"/>
    <property type="match status" value="1"/>
</dbReference>
<dbReference type="InterPro" id="IPR018028">
    <property type="entry name" value="Catalase"/>
</dbReference>
<dbReference type="PANTHER" id="PTHR36195">
    <property type="entry name" value="DOMAIN PROTEIN, PUTATIVE (AFU_ORTHOLOGUE AFUA_5G01990)-RELATED-RELATED"/>
    <property type="match status" value="1"/>
</dbReference>
<dbReference type="PROSITE" id="PS51402">
    <property type="entry name" value="CATALASE_3"/>
    <property type="match status" value="1"/>
</dbReference>
<evidence type="ECO:0000256" key="2">
    <source>
        <dbReference type="SAM" id="MobiDB-lite"/>
    </source>
</evidence>
<reference evidence="3 4" key="1">
    <citation type="submission" date="2017-08" db="EMBL/GenBank/DDBJ databases">
        <title>Infants hospitalized years apart are colonized by the same room-sourced microbial strains.</title>
        <authorList>
            <person name="Brooks B."/>
            <person name="Olm M.R."/>
            <person name="Firek B.A."/>
            <person name="Baker R."/>
            <person name="Thomas B.C."/>
            <person name="Morowitz M.J."/>
            <person name="Banfield J.F."/>
        </authorList>
    </citation>
    <scope>NUCLEOTIDE SEQUENCE [LARGE SCALE GENOMIC DNA]</scope>
    <source>
        <strain evidence="3">S2_005_003_R2_41</strain>
    </source>
</reference>
<dbReference type="CDD" id="cd08152">
    <property type="entry name" value="y4iL_like"/>
    <property type="match status" value="1"/>
</dbReference>